<evidence type="ECO:0000256" key="9">
    <source>
        <dbReference type="ARBA" id="ARBA00038221"/>
    </source>
</evidence>
<dbReference type="Pfam" id="PF22705">
    <property type="entry name" value="C2-set_3"/>
    <property type="match status" value="1"/>
</dbReference>
<keyword evidence="5" id="KW-0472">Membrane</keyword>
<feature type="compositionally biased region" description="Polar residues" evidence="10">
    <location>
        <begin position="328"/>
        <end position="337"/>
    </location>
</feature>
<dbReference type="GO" id="GO:0005102">
    <property type="term" value="F:signaling receptor binding"/>
    <property type="evidence" value="ECO:0007669"/>
    <property type="project" value="TreeGrafter"/>
</dbReference>
<dbReference type="Gene3D" id="2.60.40.10">
    <property type="entry name" value="Immunoglobulins"/>
    <property type="match status" value="2"/>
</dbReference>
<organism evidence="14 15">
    <name type="scientific">Dissostichus eleginoides</name>
    <name type="common">Patagonian toothfish</name>
    <name type="synonym">Dissostichus amissus</name>
    <dbReference type="NCBI Taxonomy" id="100907"/>
    <lineage>
        <taxon>Eukaryota</taxon>
        <taxon>Metazoa</taxon>
        <taxon>Chordata</taxon>
        <taxon>Craniata</taxon>
        <taxon>Vertebrata</taxon>
        <taxon>Euteleostomi</taxon>
        <taxon>Actinopterygii</taxon>
        <taxon>Neopterygii</taxon>
        <taxon>Teleostei</taxon>
        <taxon>Neoteleostei</taxon>
        <taxon>Acanthomorphata</taxon>
        <taxon>Eupercaria</taxon>
        <taxon>Perciformes</taxon>
        <taxon>Notothenioidei</taxon>
        <taxon>Nototheniidae</taxon>
        <taxon>Dissostichus</taxon>
    </lineage>
</organism>
<dbReference type="PROSITE" id="PS51841">
    <property type="entry name" value="LTD"/>
    <property type="match status" value="1"/>
</dbReference>
<dbReference type="GO" id="GO:0050863">
    <property type="term" value="P:regulation of T cell activation"/>
    <property type="evidence" value="ECO:0007669"/>
    <property type="project" value="UniProtKB-ARBA"/>
</dbReference>
<dbReference type="InterPro" id="IPR013783">
    <property type="entry name" value="Ig-like_fold"/>
</dbReference>
<name>A0AAD9F924_DISEL</name>
<dbReference type="Gene3D" id="2.60.40.1260">
    <property type="entry name" value="Lamin Tail domain"/>
    <property type="match status" value="1"/>
</dbReference>
<dbReference type="Pfam" id="PF00932">
    <property type="entry name" value="LTD"/>
    <property type="match status" value="1"/>
</dbReference>
<evidence type="ECO:0000259" key="12">
    <source>
        <dbReference type="PROSITE" id="PS50835"/>
    </source>
</evidence>
<accession>A0AAD9F924</accession>
<feature type="chain" id="PRO_5042090053" evidence="11">
    <location>
        <begin position="39"/>
        <end position="499"/>
    </location>
</feature>
<dbReference type="GO" id="GO:0009897">
    <property type="term" value="C:external side of plasma membrane"/>
    <property type="evidence" value="ECO:0007669"/>
    <property type="project" value="TreeGrafter"/>
</dbReference>
<keyword evidence="15" id="KW-1185">Reference proteome</keyword>
<feature type="region of interest" description="Disordered" evidence="10">
    <location>
        <begin position="301"/>
        <end position="400"/>
    </location>
</feature>
<dbReference type="GO" id="GO:0001817">
    <property type="term" value="P:regulation of cytokine production"/>
    <property type="evidence" value="ECO:0007669"/>
    <property type="project" value="TreeGrafter"/>
</dbReference>
<evidence type="ECO:0000256" key="2">
    <source>
        <dbReference type="ARBA" id="ARBA00022692"/>
    </source>
</evidence>
<feature type="compositionally biased region" description="Basic and acidic residues" evidence="10">
    <location>
        <begin position="338"/>
        <end position="374"/>
    </location>
</feature>
<dbReference type="FunFam" id="2.60.40.10:FF:000142">
    <property type="entry name" value="V-set domain-containing T-cell activation inhibitor 1"/>
    <property type="match status" value="1"/>
</dbReference>
<dbReference type="InterPro" id="IPR003597">
    <property type="entry name" value="Ig_C1-set"/>
</dbReference>
<dbReference type="Pfam" id="PF07686">
    <property type="entry name" value="V-set"/>
    <property type="match status" value="1"/>
</dbReference>
<evidence type="ECO:0000256" key="10">
    <source>
        <dbReference type="SAM" id="MobiDB-lite"/>
    </source>
</evidence>
<evidence type="ECO:0000259" key="13">
    <source>
        <dbReference type="PROSITE" id="PS51841"/>
    </source>
</evidence>
<evidence type="ECO:0000256" key="11">
    <source>
        <dbReference type="SAM" id="SignalP"/>
    </source>
</evidence>
<keyword evidence="6" id="KW-1015">Disulfide bond</keyword>
<evidence type="ECO:0000256" key="1">
    <source>
        <dbReference type="ARBA" id="ARBA00004370"/>
    </source>
</evidence>
<feature type="compositionally biased region" description="Basic and acidic residues" evidence="10">
    <location>
        <begin position="301"/>
        <end position="327"/>
    </location>
</feature>
<dbReference type="AlphaFoldDB" id="A0AAD9F924"/>
<dbReference type="EMBL" id="JASDAP010000016">
    <property type="protein sequence ID" value="KAK1890195.1"/>
    <property type="molecule type" value="Genomic_DNA"/>
</dbReference>
<dbReference type="Proteomes" id="UP001228049">
    <property type="component" value="Unassembled WGS sequence"/>
</dbReference>
<feature type="domain" description="Ig-like" evidence="12">
    <location>
        <begin position="156"/>
        <end position="245"/>
    </location>
</feature>
<sequence>MLQRSMMDVHTDGKPLLSHLRRITVLVLLLLLTHHCRGQSQLISSSQPIVANLGGDIILPCYLEPAVNVAGLTLEWTRPDMDPRFVHVMRLGHEMMDKKHELFKGRTSMFTDELKNGNISMKLSNVQLSDQGKYRCFIPKLDRQTFVQLVFGPSSPPVISLSGLDGQSGGVVLQCESAGWYPEPEVLWLDAEGKLLSAGPPETVRGPDDLYTVSSRVTVEKRPSNSFTCRVQHHNTTHTTQTHFHVPDAFFISEIGQVAKAKSSSSPAVGFNQYSLKIFKCNEKLLLEKSRREEELKDLKREMESKETDRKRADAWRNEEKLKETRSQLEIQRTENSQLKREWNNQPHDKKGKEEEPERFVNEEMKNKKAESFERSYNSQLMEPHRTPPSAQTSDSGFNIQVNQPGKYIRLRNTSTEEKHLGQWELHLQVNNKNPVMHRFHQSSYIKAGGFVTMWAAGYGSNDSNTDLKWKDLKPWSSGDSLQFTLYSHTREIQYEHCV</sequence>
<dbReference type="FunFam" id="2.60.40.10:FF:000088">
    <property type="entry name" value="Butyrophilin subfamily 1 member A1"/>
    <property type="match status" value="1"/>
</dbReference>
<dbReference type="InterPro" id="IPR007110">
    <property type="entry name" value="Ig-like_dom"/>
</dbReference>
<keyword evidence="8" id="KW-0393">Immunoglobulin domain</keyword>
<comment type="caution">
    <text evidence="14">The sequence shown here is derived from an EMBL/GenBank/DDBJ whole genome shotgun (WGS) entry which is preliminary data.</text>
</comment>
<keyword evidence="7" id="KW-0325">Glycoprotein</keyword>
<feature type="domain" description="LTD" evidence="13">
    <location>
        <begin position="387"/>
        <end position="499"/>
    </location>
</feature>
<evidence type="ECO:0000256" key="7">
    <source>
        <dbReference type="ARBA" id="ARBA00023180"/>
    </source>
</evidence>
<dbReference type="InterPro" id="IPR053896">
    <property type="entry name" value="BTN3A2-like_Ig-C"/>
</dbReference>
<protein>
    <submittedName>
        <fullName evidence="14">Butyrophilin subfamily 3 member A3</fullName>
    </submittedName>
</protein>
<dbReference type="PANTHER" id="PTHR24100">
    <property type="entry name" value="BUTYROPHILIN"/>
    <property type="match status" value="1"/>
</dbReference>
<evidence type="ECO:0000313" key="15">
    <source>
        <dbReference type="Proteomes" id="UP001228049"/>
    </source>
</evidence>
<proteinExistence type="inferred from homology"/>
<dbReference type="PROSITE" id="PS50835">
    <property type="entry name" value="IG_LIKE"/>
    <property type="match status" value="2"/>
</dbReference>
<evidence type="ECO:0000256" key="8">
    <source>
        <dbReference type="ARBA" id="ARBA00023319"/>
    </source>
</evidence>
<dbReference type="GO" id="GO:1903037">
    <property type="term" value="P:regulation of leukocyte cell-cell adhesion"/>
    <property type="evidence" value="ECO:0007669"/>
    <property type="project" value="UniProtKB-ARBA"/>
</dbReference>
<dbReference type="GO" id="GO:0050852">
    <property type="term" value="P:T cell receptor signaling pathway"/>
    <property type="evidence" value="ECO:0007669"/>
    <property type="project" value="TreeGrafter"/>
</dbReference>
<keyword evidence="2" id="KW-0812">Transmembrane</keyword>
<dbReference type="InterPro" id="IPR036415">
    <property type="entry name" value="Lamin_tail_dom_sf"/>
</dbReference>
<evidence type="ECO:0000313" key="14">
    <source>
        <dbReference type="EMBL" id="KAK1890195.1"/>
    </source>
</evidence>
<evidence type="ECO:0000256" key="5">
    <source>
        <dbReference type="ARBA" id="ARBA00023136"/>
    </source>
</evidence>
<dbReference type="PANTHER" id="PTHR24100:SF151">
    <property type="entry name" value="ICOS LIGAND"/>
    <property type="match status" value="1"/>
</dbReference>
<dbReference type="InterPro" id="IPR001322">
    <property type="entry name" value="Lamin_tail_dom"/>
</dbReference>
<dbReference type="InterPro" id="IPR036179">
    <property type="entry name" value="Ig-like_dom_sf"/>
</dbReference>
<dbReference type="SMART" id="SM00407">
    <property type="entry name" value="IGc1"/>
    <property type="match status" value="1"/>
</dbReference>
<dbReference type="InterPro" id="IPR013106">
    <property type="entry name" value="Ig_V-set"/>
</dbReference>
<reference evidence="14" key="1">
    <citation type="submission" date="2023-04" db="EMBL/GenBank/DDBJ databases">
        <title>Chromosome-level genome of Chaenocephalus aceratus.</title>
        <authorList>
            <person name="Park H."/>
        </authorList>
    </citation>
    <scope>NUCLEOTIDE SEQUENCE</scope>
    <source>
        <strain evidence="14">DE</strain>
        <tissue evidence="14">Muscle</tissue>
    </source>
</reference>
<dbReference type="SUPFAM" id="SSF74853">
    <property type="entry name" value="Lamin A/C globular tail domain"/>
    <property type="match status" value="1"/>
</dbReference>
<feature type="signal peptide" evidence="11">
    <location>
        <begin position="1"/>
        <end position="38"/>
    </location>
</feature>
<keyword evidence="3 11" id="KW-0732">Signal</keyword>
<dbReference type="GO" id="GO:0042110">
    <property type="term" value="P:T cell activation"/>
    <property type="evidence" value="ECO:0007669"/>
    <property type="project" value="UniProtKB-ARBA"/>
</dbReference>
<feature type="domain" description="Ig-like" evidence="12">
    <location>
        <begin position="40"/>
        <end position="136"/>
    </location>
</feature>
<comment type="subcellular location">
    <subcellularLocation>
        <location evidence="1">Membrane</location>
    </subcellularLocation>
</comment>
<keyword evidence="4" id="KW-1133">Transmembrane helix</keyword>
<evidence type="ECO:0000256" key="6">
    <source>
        <dbReference type="ARBA" id="ARBA00023157"/>
    </source>
</evidence>
<evidence type="ECO:0000256" key="4">
    <source>
        <dbReference type="ARBA" id="ARBA00022989"/>
    </source>
</evidence>
<comment type="similarity">
    <text evidence="9">Belongs to the SKINT family.</text>
</comment>
<dbReference type="InterPro" id="IPR050504">
    <property type="entry name" value="IgSF_BTN/MOG"/>
</dbReference>
<evidence type="ECO:0000256" key="3">
    <source>
        <dbReference type="ARBA" id="ARBA00022729"/>
    </source>
</evidence>
<dbReference type="SUPFAM" id="SSF48726">
    <property type="entry name" value="Immunoglobulin"/>
    <property type="match status" value="2"/>
</dbReference>
<dbReference type="SMART" id="SM00406">
    <property type="entry name" value="IGv"/>
    <property type="match status" value="1"/>
</dbReference>
<gene>
    <name evidence="14" type="ORF">KUDE01_014866</name>
</gene>
<feature type="compositionally biased region" description="Polar residues" evidence="10">
    <location>
        <begin position="389"/>
        <end position="400"/>
    </location>
</feature>